<evidence type="ECO:0000313" key="1">
    <source>
        <dbReference type="EMBL" id="GIG87627.1"/>
    </source>
</evidence>
<gene>
    <name evidence="1" type="ORF">Pen02_25630</name>
</gene>
<comment type="caution">
    <text evidence="1">The sequence shown here is derived from an EMBL/GenBank/DDBJ whole genome shotgun (WGS) entry which is preliminary data.</text>
</comment>
<organism evidence="1 2">
    <name type="scientific">Plantactinospora endophytica</name>
    <dbReference type="NCBI Taxonomy" id="673535"/>
    <lineage>
        <taxon>Bacteria</taxon>
        <taxon>Bacillati</taxon>
        <taxon>Actinomycetota</taxon>
        <taxon>Actinomycetes</taxon>
        <taxon>Micromonosporales</taxon>
        <taxon>Micromonosporaceae</taxon>
        <taxon>Plantactinospora</taxon>
    </lineage>
</organism>
<evidence type="ECO:0000313" key="2">
    <source>
        <dbReference type="Proteomes" id="UP000646749"/>
    </source>
</evidence>
<dbReference type="Proteomes" id="UP000646749">
    <property type="component" value="Unassembled WGS sequence"/>
</dbReference>
<keyword evidence="2" id="KW-1185">Reference proteome</keyword>
<accession>A0ABQ4DYW7</accession>
<sequence>MIRMGRIVMTGTLSVRYPCRVCRRPSGVLAGLDELHTILRFCRESQLVAEPRWCGRRGRAARWRSGGRREDGVLGGGRWAASIARAGFPYDVRYNARGQFGWRSVEAGSPGGAAGR</sequence>
<name>A0ABQ4DYW7_9ACTN</name>
<proteinExistence type="predicted"/>
<dbReference type="EMBL" id="BONW01000012">
    <property type="protein sequence ID" value="GIG87627.1"/>
    <property type="molecule type" value="Genomic_DNA"/>
</dbReference>
<protein>
    <submittedName>
        <fullName evidence="1">Uncharacterized protein</fullName>
    </submittedName>
</protein>
<reference evidence="1 2" key="1">
    <citation type="submission" date="2021-01" db="EMBL/GenBank/DDBJ databases">
        <title>Whole genome shotgun sequence of Plantactinospora endophytica NBRC 110450.</title>
        <authorList>
            <person name="Komaki H."/>
            <person name="Tamura T."/>
        </authorList>
    </citation>
    <scope>NUCLEOTIDE SEQUENCE [LARGE SCALE GENOMIC DNA]</scope>
    <source>
        <strain evidence="1 2">NBRC 110450</strain>
    </source>
</reference>